<name>A0A9W4KCS4_9EURO</name>
<comment type="caution">
    <text evidence="2">The sequence shown here is derived from an EMBL/GenBank/DDBJ whole genome shotgun (WGS) entry which is preliminary data.</text>
</comment>
<feature type="region of interest" description="Disordered" evidence="1">
    <location>
        <begin position="108"/>
        <end position="136"/>
    </location>
</feature>
<sequence>MTSIRMMPKPLATNTLEDLIIDNTTVSTIASSPSTTATTIGYSVTKLTTTVSSFTSTSDAQILCSSDTYQRLSSMSIDPLGSASIGVMATIEHYALISEGITTIQPAESYGTATRSGVTSPTQPASKASLSSGQGE</sequence>
<gene>
    <name evidence="2" type="ORF">PEGY_LOCUS5782</name>
</gene>
<dbReference type="EMBL" id="CAJVRC010000866">
    <property type="protein sequence ID" value="CAG8899672.1"/>
    <property type="molecule type" value="Genomic_DNA"/>
</dbReference>
<dbReference type="Proteomes" id="UP001154252">
    <property type="component" value="Unassembled WGS sequence"/>
</dbReference>
<organism evidence="2 3">
    <name type="scientific">Penicillium egyptiacum</name>
    <dbReference type="NCBI Taxonomy" id="1303716"/>
    <lineage>
        <taxon>Eukaryota</taxon>
        <taxon>Fungi</taxon>
        <taxon>Dikarya</taxon>
        <taxon>Ascomycota</taxon>
        <taxon>Pezizomycotina</taxon>
        <taxon>Eurotiomycetes</taxon>
        <taxon>Eurotiomycetidae</taxon>
        <taxon>Eurotiales</taxon>
        <taxon>Aspergillaceae</taxon>
        <taxon>Penicillium</taxon>
    </lineage>
</organism>
<reference evidence="2" key="1">
    <citation type="submission" date="2021-07" db="EMBL/GenBank/DDBJ databases">
        <authorList>
            <person name="Branca A.L. A."/>
        </authorList>
    </citation>
    <scope>NUCLEOTIDE SEQUENCE</scope>
</reference>
<evidence type="ECO:0000313" key="3">
    <source>
        <dbReference type="Proteomes" id="UP001154252"/>
    </source>
</evidence>
<protein>
    <submittedName>
        <fullName evidence="2">Uncharacterized protein</fullName>
    </submittedName>
</protein>
<evidence type="ECO:0000256" key="1">
    <source>
        <dbReference type="SAM" id="MobiDB-lite"/>
    </source>
</evidence>
<keyword evidence="3" id="KW-1185">Reference proteome</keyword>
<proteinExistence type="predicted"/>
<accession>A0A9W4KCS4</accession>
<dbReference type="AlphaFoldDB" id="A0A9W4KCS4"/>
<evidence type="ECO:0000313" key="2">
    <source>
        <dbReference type="EMBL" id="CAG8899672.1"/>
    </source>
</evidence>